<evidence type="ECO:0000313" key="2">
    <source>
        <dbReference type="Proteomes" id="UP000237819"/>
    </source>
</evidence>
<sequence length="344" mass="39570">MATIRKTTYDDGKWCEQEYVGDKLNGRWTVYFANGSKNWERLHKNNRKEGYFRQWTEDGRLIEEQWYHQDQLHGLWRKWDEAGNEKIVGDFYWGYPRTAFESTRNPEFNATLKPHFDSEPPELSNRIDQILGTMRRPTLRLKKDSIRQDAGLSGKGSYWNHVSLLGADEDWPSFQGVPLHPILQIDCDEIPLGDSPLKQFSLITLFAVDDVANTLGEDIVLRAYRPNEALVPVTSPCKTLDEPAALTFAGSAAAYPDENDLPPSITAYLQDHDRDALLHHDEKLLSRLGGWPGWLQKGCLAWLDSFVLQVDSLDVENWNCGDCTIHYFFLNPTGNKFSWIQQMC</sequence>
<dbReference type="InterPro" id="IPR035948">
    <property type="entry name" value="YwqG-like_sf"/>
</dbReference>
<dbReference type="SUPFAM" id="SSF103032">
    <property type="entry name" value="Hypothetical protein YwqG"/>
    <property type="match status" value="1"/>
</dbReference>
<evidence type="ECO:0008006" key="3">
    <source>
        <dbReference type="Google" id="ProtNLM"/>
    </source>
</evidence>
<dbReference type="RefSeq" id="WP_105334860.1">
    <property type="nucleotide sequence ID" value="NZ_PUHZ01000008.1"/>
</dbReference>
<dbReference type="AlphaFoldDB" id="A0A2S8GRT5"/>
<comment type="caution">
    <text evidence="1">The sequence shown here is derived from an EMBL/GenBank/DDBJ whole genome shotgun (WGS) entry which is preliminary data.</text>
</comment>
<dbReference type="Proteomes" id="UP000237819">
    <property type="component" value="Unassembled WGS sequence"/>
</dbReference>
<proteinExistence type="predicted"/>
<dbReference type="SUPFAM" id="SSF82185">
    <property type="entry name" value="Histone H3 K4-specific methyltransferase SET7/9 N-terminal domain"/>
    <property type="match status" value="1"/>
</dbReference>
<protein>
    <recommendedName>
        <fullName evidence="3">DUF1963 domain-containing protein</fullName>
    </recommendedName>
</protein>
<accession>A0A2S8GRT5</accession>
<dbReference type="Gene3D" id="2.20.110.10">
    <property type="entry name" value="Histone H3 K4-specific methyltransferase SET7/9 N-terminal domain"/>
    <property type="match status" value="1"/>
</dbReference>
<gene>
    <name evidence="1" type="ORF">C5Y93_07830</name>
</gene>
<evidence type="ECO:0000313" key="1">
    <source>
        <dbReference type="EMBL" id="PQO46734.1"/>
    </source>
</evidence>
<dbReference type="OrthoDB" id="1467310at2"/>
<dbReference type="Gene3D" id="2.30.320.10">
    <property type="entry name" value="YwqG-like"/>
    <property type="match status" value="1"/>
</dbReference>
<reference evidence="1 2" key="1">
    <citation type="submission" date="2018-02" db="EMBL/GenBank/DDBJ databases">
        <title>Comparative genomes isolates from brazilian mangrove.</title>
        <authorList>
            <person name="Araujo J.E."/>
            <person name="Taketani R.G."/>
            <person name="Silva M.C.P."/>
            <person name="Loureco M.V."/>
            <person name="Andreote F.D."/>
        </authorList>
    </citation>
    <scope>NUCLEOTIDE SEQUENCE [LARGE SCALE GENOMIC DNA]</scope>
    <source>
        <strain evidence="1 2">Nap-Phe MGV</strain>
    </source>
</reference>
<name>A0A2S8GRT5_9BACT</name>
<dbReference type="EMBL" id="PUHZ01000008">
    <property type="protein sequence ID" value="PQO46734.1"/>
    <property type="molecule type" value="Genomic_DNA"/>
</dbReference>
<organism evidence="1 2">
    <name type="scientific">Blastopirellula marina</name>
    <dbReference type="NCBI Taxonomy" id="124"/>
    <lineage>
        <taxon>Bacteria</taxon>
        <taxon>Pseudomonadati</taxon>
        <taxon>Planctomycetota</taxon>
        <taxon>Planctomycetia</taxon>
        <taxon>Pirellulales</taxon>
        <taxon>Pirellulaceae</taxon>
        <taxon>Blastopirellula</taxon>
    </lineage>
</organism>